<gene>
    <name evidence="2" type="ORF">BS50DRAFT_584040</name>
</gene>
<name>A0A2T2P5A6_CORCC</name>
<protein>
    <submittedName>
        <fullName evidence="2">Uncharacterized protein</fullName>
    </submittedName>
</protein>
<keyword evidence="1" id="KW-0175">Coiled coil</keyword>
<sequence>MPPKIVLKCPPTRSNDREGGKALDTQVKAPHLVDLAAMWKNLRDWDSTTSYNGDADEEYVGDDDVVLGTTGLEWSEEKKIWVPKPLPFKTSKLPTILTGKTTPNICVESVLQKDYIGEMIASEEDRTRFARHPFQDCPPPVKPINDDPRNLDVVCVSRTDLDNFMSWAIGNMHEVHQFGRKASYANYRLERKNSVLVQAVKAYQASDMELQKADLDDRSKLLDKQAAENYTYRRDTVKKIHEVCRNSAENPSELIKSFDDHFDTHALYARMASNLHNEYFVFERGYSRKREALRMESQAFEKEKADLQRENADLRKKLDDALAGNTAKNTGEIDDVKKLAQDLADTQRAGWFKAQYRALEERMYPLLKQRANEELDSFYKGKFERNMEKLQALKNDLAKEHEFVLCYLRAKDDPDFDFDEELWISYESREVNPKHPYWRGYAFGRWLAERKPYLDPKTFWYRLGPDHPLGLPGTNGSYFMGLNKAIRDVLKGKPSGVHFPPGYLIMPSGDFEIAWRCV</sequence>
<proteinExistence type="predicted"/>
<reference evidence="2 3" key="1">
    <citation type="journal article" date="2018" name="Front. Microbiol.">
        <title>Genome-Wide Analysis of Corynespora cassiicola Leaf Fall Disease Putative Effectors.</title>
        <authorList>
            <person name="Lopez D."/>
            <person name="Ribeiro S."/>
            <person name="Label P."/>
            <person name="Fumanal B."/>
            <person name="Venisse J.S."/>
            <person name="Kohler A."/>
            <person name="de Oliveira R.R."/>
            <person name="Labutti K."/>
            <person name="Lipzen A."/>
            <person name="Lail K."/>
            <person name="Bauer D."/>
            <person name="Ohm R.A."/>
            <person name="Barry K.W."/>
            <person name="Spatafora J."/>
            <person name="Grigoriev I.V."/>
            <person name="Martin F.M."/>
            <person name="Pujade-Renaud V."/>
        </authorList>
    </citation>
    <scope>NUCLEOTIDE SEQUENCE [LARGE SCALE GENOMIC DNA]</scope>
    <source>
        <strain evidence="2 3">Philippines</strain>
    </source>
</reference>
<evidence type="ECO:0000313" key="3">
    <source>
        <dbReference type="Proteomes" id="UP000240883"/>
    </source>
</evidence>
<dbReference type="AlphaFoldDB" id="A0A2T2P5A6"/>
<feature type="coiled-coil region" evidence="1">
    <location>
        <begin position="290"/>
        <end position="324"/>
    </location>
</feature>
<dbReference type="Proteomes" id="UP000240883">
    <property type="component" value="Unassembled WGS sequence"/>
</dbReference>
<evidence type="ECO:0000256" key="1">
    <source>
        <dbReference type="SAM" id="Coils"/>
    </source>
</evidence>
<dbReference type="EMBL" id="KZ678130">
    <property type="protein sequence ID" value="PSN72508.1"/>
    <property type="molecule type" value="Genomic_DNA"/>
</dbReference>
<accession>A0A2T2P5A6</accession>
<keyword evidence="3" id="KW-1185">Reference proteome</keyword>
<evidence type="ECO:0000313" key="2">
    <source>
        <dbReference type="EMBL" id="PSN72508.1"/>
    </source>
</evidence>
<organism evidence="2 3">
    <name type="scientific">Corynespora cassiicola Philippines</name>
    <dbReference type="NCBI Taxonomy" id="1448308"/>
    <lineage>
        <taxon>Eukaryota</taxon>
        <taxon>Fungi</taxon>
        <taxon>Dikarya</taxon>
        <taxon>Ascomycota</taxon>
        <taxon>Pezizomycotina</taxon>
        <taxon>Dothideomycetes</taxon>
        <taxon>Pleosporomycetidae</taxon>
        <taxon>Pleosporales</taxon>
        <taxon>Corynesporascaceae</taxon>
        <taxon>Corynespora</taxon>
    </lineage>
</organism>